<keyword evidence="6" id="KW-1185">Reference proteome</keyword>
<evidence type="ECO:0000259" key="4">
    <source>
        <dbReference type="PROSITE" id="PS51740"/>
    </source>
</evidence>
<feature type="region of interest" description="Disordered" evidence="3">
    <location>
        <begin position="59"/>
        <end position="82"/>
    </location>
</feature>
<evidence type="ECO:0000256" key="1">
    <source>
        <dbReference type="ARBA" id="ARBA00007924"/>
    </source>
</evidence>
<dbReference type="InterPro" id="IPR051734">
    <property type="entry name" value="VapB_TA_antitoxins"/>
</dbReference>
<gene>
    <name evidence="5" type="ORF">JYU06_03880</name>
</gene>
<accession>A0ABS3AV65</accession>
<sequence length="82" mass="9777">MDTAKLFINGRSQAVRLPKSYRFEGKEVYVKKVPEGVLLLPKDQTIWDTWERNLQKYDSPFMAERNQPKSQQKRDELDDIFD</sequence>
<evidence type="ECO:0000256" key="3">
    <source>
        <dbReference type="SAM" id="MobiDB-lite"/>
    </source>
</evidence>
<protein>
    <submittedName>
        <fullName evidence="5">AbrB/MazE/SpoVT family DNA-binding domain-containing protein</fullName>
    </submittedName>
</protein>
<organism evidence="5 6">
    <name type="scientific">Desulfotalea psychrophila</name>
    <dbReference type="NCBI Taxonomy" id="84980"/>
    <lineage>
        <taxon>Bacteria</taxon>
        <taxon>Pseudomonadati</taxon>
        <taxon>Thermodesulfobacteriota</taxon>
        <taxon>Desulfobulbia</taxon>
        <taxon>Desulfobulbales</taxon>
        <taxon>Desulfocapsaceae</taxon>
        <taxon>Desulfotalea</taxon>
    </lineage>
</organism>
<dbReference type="NCBIfam" id="NF040493">
    <property type="entry name" value="TA_anti_VapB"/>
    <property type="match status" value="1"/>
</dbReference>
<dbReference type="Proteomes" id="UP000717534">
    <property type="component" value="Unassembled WGS sequence"/>
</dbReference>
<dbReference type="InterPro" id="IPR047976">
    <property type="entry name" value="Anti_VapB2-like"/>
</dbReference>
<evidence type="ECO:0000313" key="6">
    <source>
        <dbReference type="Proteomes" id="UP000717534"/>
    </source>
</evidence>
<name>A0ABS3AV65_9BACT</name>
<keyword evidence="2 5" id="KW-0238">DNA-binding</keyword>
<dbReference type="InterPro" id="IPR007159">
    <property type="entry name" value="SpoVT-AbrB_dom"/>
</dbReference>
<comment type="similarity">
    <text evidence="1">Belongs to the VapB family.</text>
</comment>
<dbReference type="EMBL" id="JAFITO010000033">
    <property type="protein sequence ID" value="MBN4068644.1"/>
    <property type="molecule type" value="Genomic_DNA"/>
</dbReference>
<proteinExistence type="inferred from homology"/>
<dbReference type="Gene3D" id="2.10.260.10">
    <property type="match status" value="1"/>
</dbReference>
<dbReference type="Pfam" id="PF04014">
    <property type="entry name" value="MazE_antitoxin"/>
    <property type="match status" value="1"/>
</dbReference>
<dbReference type="GO" id="GO:0003677">
    <property type="term" value="F:DNA binding"/>
    <property type="evidence" value="ECO:0007669"/>
    <property type="project" value="UniProtKB-KW"/>
</dbReference>
<comment type="caution">
    <text evidence="5">The sequence shown here is derived from an EMBL/GenBank/DDBJ whole genome shotgun (WGS) entry which is preliminary data.</text>
</comment>
<evidence type="ECO:0000256" key="2">
    <source>
        <dbReference type="PROSITE-ProRule" id="PRU01076"/>
    </source>
</evidence>
<feature type="domain" description="SpoVT-AbrB" evidence="4">
    <location>
        <begin position="4"/>
        <end position="44"/>
    </location>
</feature>
<evidence type="ECO:0000313" key="5">
    <source>
        <dbReference type="EMBL" id="MBN4068644.1"/>
    </source>
</evidence>
<dbReference type="PROSITE" id="PS51740">
    <property type="entry name" value="SPOVT_ABRB"/>
    <property type="match status" value="1"/>
</dbReference>
<reference evidence="5 6" key="1">
    <citation type="submission" date="2021-02" db="EMBL/GenBank/DDBJ databases">
        <title>Activity-based single-cell genomes from oceanic crustal fluid captures similar information to metagenomic and metatranscriptomic surveys with orders of magnitude less sampling.</title>
        <authorList>
            <person name="D'Angelo T.S."/>
            <person name="Orcutt B.N."/>
        </authorList>
    </citation>
    <scope>NUCLEOTIDE SEQUENCE [LARGE SCALE GENOMIC DNA]</scope>
    <source>
        <strain evidence="5">AH-315-G02</strain>
    </source>
</reference>
<dbReference type="SUPFAM" id="SSF89447">
    <property type="entry name" value="AbrB/MazE/MraZ-like"/>
    <property type="match status" value="1"/>
</dbReference>
<dbReference type="PANTHER" id="PTHR37550">
    <property type="entry name" value="ANTITOXIN VAPB1"/>
    <property type="match status" value="1"/>
</dbReference>
<dbReference type="PANTHER" id="PTHR37550:SF3">
    <property type="entry name" value="ANTITOXIN VAPB1"/>
    <property type="match status" value="1"/>
</dbReference>
<dbReference type="InterPro" id="IPR037914">
    <property type="entry name" value="SpoVT-AbrB_sf"/>
</dbReference>